<reference evidence="1" key="1">
    <citation type="submission" date="2024-05" db="EMBL/GenBank/DDBJ databases">
        <title>Draft genome assemblies of 36 bacteria isolated from hibernating arctic ground squirrels.</title>
        <authorList>
            <person name="McKee H."/>
            <person name="Mullen L."/>
            <person name="Drown D.M."/>
            <person name="Duddleston K.N."/>
        </authorList>
    </citation>
    <scope>NUCLEOTIDE SEQUENCE</scope>
    <source>
        <strain evidence="1">AN1007</strain>
    </source>
</reference>
<dbReference type="RefSeq" id="WP_366289550.1">
    <property type="nucleotide sequence ID" value="NZ_CP159992.1"/>
</dbReference>
<organism evidence="1">
    <name type="scientific">Paenibacillus sp. AN1007</name>
    <dbReference type="NCBI Taxonomy" id="3151385"/>
    <lineage>
        <taxon>Bacteria</taxon>
        <taxon>Bacillati</taxon>
        <taxon>Bacillota</taxon>
        <taxon>Bacilli</taxon>
        <taxon>Bacillales</taxon>
        <taxon>Paenibacillaceae</taxon>
        <taxon>Paenibacillus</taxon>
    </lineage>
</organism>
<sequence length="177" mass="20781">MNLNAYHYYEKKRGPFCNLSSLSLSEAEAASQQIRQEGRIFASQRSADYMTIRRELEQTAYVKFAAKGGRPAQSYPHYMTLGSCPWLESWYREPEHIIIPWEKLPSDVVSFTYGDLFPTMRYADGKPYRRQVYTKSEIGELIQTYGLPQEWNQTGKKGPERYIEVQVWDERVVRPFC</sequence>
<protein>
    <submittedName>
        <fullName evidence="1">Uncharacterized protein</fullName>
    </submittedName>
</protein>
<accession>A0AAU8N8F4</accession>
<dbReference type="EMBL" id="CP159992">
    <property type="protein sequence ID" value="XCP93064.1"/>
    <property type="molecule type" value="Genomic_DNA"/>
</dbReference>
<proteinExistence type="predicted"/>
<dbReference type="AlphaFoldDB" id="A0AAU8N8F4"/>
<evidence type="ECO:0000313" key="1">
    <source>
        <dbReference type="EMBL" id="XCP93064.1"/>
    </source>
</evidence>
<gene>
    <name evidence="1" type="ORF">ABXS70_17690</name>
</gene>
<name>A0AAU8N8F4_9BACL</name>